<gene>
    <name evidence="1" type="primary">nnrE</name>
    <name evidence="4" type="ORF">C1881_09680</name>
</gene>
<accession>A0A369L5W4</accession>
<feature type="compositionally biased region" description="Basic and acidic residues" evidence="2">
    <location>
        <begin position="375"/>
        <end position="384"/>
    </location>
</feature>
<evidence type="ECO:0000313" key="5">
    <source>
        <dbReference type="Proteomes" id="UP000253975"/>
    </source>
</evidence>
<dbReference type="Pfam" id="PF03853">
    <property type="entry name" value="YjeF_N"/>
    <property type="match status" value="1"/>
</dbReference>
<organism evidence="4 5">
    <name type="scientific">Slackia isoflavoniconvertens</name>
    <dbReference type="NCBI Taxonomy" id="572010"/>
    <lineage>
        <taxon>Bacteria</taxon>
        <taxon>Bacillati</taxon>
        <taxon>Actinomycetota</taxon>
        <taxon>Coriobacteriia</taxon>
        <taxon>Eggerthellales</taxon>
        <taxon>Eggerthellaceae</taxon>
        <taxon>Slackia</taxon>
    </lineage>
</organism>
<feature type="binding site" evidence="1">
    <location>
        <position position="239"/>
    </location>
    <ligand>
        <name>K(+)</name>
        <dbReference type="ChEBI" id="CHEBI:29103"/>
    </ligand>
</feature>
<dbReference type="Gene3D" id="3.40.50.10260">
    <property type="entry name" value="YjeF N-terminal domain"/>
    <property type="match status" value="1"/>
</dbReference>
<comment type="caution">
    <text evidence="4">The sequence shown here is derived from an EMBL/GenBank/DDBJ whole genome shotgun (WGS) entry which is preliminary data.</text>
</comment>
<protein>
    <recommendedName>
        <fullName evidence="1">NAD(P)H-hydrate epimerase</fullName>
        <ecNumber evidence="1">5.1.99.6</ecNumber>
    </recommendedName>
    <alternativeName>
        <fullName evidence="1">NAD(P)HX epimerase</fullName>
    </alternativeName>
</protein>
<evidence type="ECO:0000259" key="3">
    <source>
        <dbReference type="PROSITE" id="PS51385"/>
    </source>
</evidence>
<dbReference type="Proteomes" id="UP000253975">
    <property type="component" value="Unassembled WGS sequence"/>
</dbReference>
<feature type="compositionally biased region" description="Polar residues" evidence="2">
    <location>
        <begin position="182"/>
        <end position="193"/>
    </location>
</feature>
<dbReference type="AlphaFoldDB" id="A0A369L5W4"/>
<keyword evidence="1" id="KW-0413">Isomerase</keyword>
<evidence type="ECO:0000256" key="1">
    <source>
        <dbReference type="HAMAP-Rule" id="MF_01966"/>
    </source>
</evidence>
<evidence type="ECO:0000256" key="2">
    <source>
        <dbReference type="SAM" id="MobiDB-lite"/>
    </source>
</evidence>
<dbReference type="GO" id="GO:0000166">
    <property type="term" value="F:nucleotide binding"/>
    <property type="evidence" value="ECO:0007669"/>
    <property type="project" value="UniProtKB-KW"/>
</dbReference>
<name>A0A369L5W4_9ACTN</name>
<dbReference type="InterPro" id="IPR004443">
    <property type="entry name" value="YjeF_N_dom"/>
</dbReference>
<reference evidence="4 5" key="1">
    <citation type="journal article" date="2018" name="Elife">
        <title>Discovery and characterization of a prevalent human gut bacterial enzyme sufficient for the inactivation of a family of plant toxins.</title>
        <authorList>
            <person name="Koppel N."/>
            <person name="Bisanz J.E."/>
            <person name="Pandelia M.E."/>
            <person name="Turnbaugh P.J."/>
            <person name="Balskus E.P."/>
        </authorList>
    </citation>
    <scope>NUCLEOTIDE SEQUENCE [LARGE SCALE GENOMIC DNA]</scope>
    <source>
        <strain evidence="4 5">OB21 GAM31</strain>
    </source>
</reference>
<comment type="similarity">
    <text evidence="1">Belongs to the NnrE/AIBP family.</text>
</comment>
<comment type="catalytic activity">
    <reaction evidence="1">
        <text>(6R)-NADPHX = (6S)-NADPHX</text>
        <dbReference type="Rhea" id="RHEA:32227"/>
        <dbReference type="ChEBI" id="CHEBI:64076"/>
        <dbReference type="ChEBI" id="CHEBI:64077"/>
        <dbReference type="EC" id="5.1.99.6"/>
    </reaction>
</comment>
<evidence type="ECO:0000313" key="4">
    <source>
        <dbReference type="EMBL" id="RDB55203.1"/>
    </source>
</evidence>
<feature type="domain" description="YjeF N-terminal" evidence="3">
    <location>
        <begin position="31"/>
        <end position="333"/>
    </location>
</feature>
<feature type="binding site" evidence="1">
    <location>
        <position position="130"/>
    </location>
    <ligand>
        <name>K(+)</name>
        <dbReference type="ChEBI" id="CHEBI:29103"/>
    </ligand>
</feature>
<comment type="catalytic activity">
    <reaction evidence="1">
        <text>(6R)-NADHX = (6S)-NADHX</text>
        <dbReference type="Rhea" id="RHEA:32215"/>
        <dbReference type="ChEBI" id="CHEBI:64074"/>
        <dbReference type="ChEBI" id="CHEBI:64075"/>
        <dbReference type="EC" id="5.1.99.6"/>
    </reaction>
</comment>
<feature type="region of interest" description="Disordered" evidence="2">
    <location>
        <begin position="363"/>
        <end position="411"/>
    </location>
</feature>
<keyword evidence="1" id="KW-0520">NAD</keyword>
<keyword evidence="1" id="KW-0479">Metal-binding</keyword>
<sequence length="411" mass="43129">MKLADLVGAYAKALLPLLGETEKHVLPVADVVKLEKEIAKSGTSLSTLMERAGRALAKAAFDEAQATAFQHDPNNATQRQADAISHTPHDNQNGSTDRTSNDSHTAEVSDPSDENQAAPHIAILCGSGNNGGDGWVAARELVRAGCAVDLVTKRPAREISAEPAHEQALLTEAIAPEPANTPRASLHQTVSSSQTAASVPTAPQTTAAQHAKPRAIAIHVSPSDDELACLLAAADVIVDAILGTGFSGDSVLVPYDAWIRLANEQRARGVRIVAADVPSGLSAQTGKAAEPCLKAHETVTMIASKPGLETPYAFAFCGTVRVAPLAYIELILESWKQRETVDNASAENSGLIGSSVAADANAALEATGAGKQPSPKHDAFRRAETEDDDGYDPYSDRPPTPEPLFQADPWN</sequence>
<feature type="region of interest" description="Disordered" evidence="2">
    <location>
        <begin position="76"/>
        <end position="115"/>
    </location>
</feature>
<dbReference type="PROSITE" id="PS51385">
    <property type="entry name" value="YJEF_N"/>
    <property type="match status" value="1"/>
</dbReference>
<dbReference type="EMBL" id="PPTO01000021">
    <property type="protein sequence ID" value="RDB55203.1"/>
    <property type="molecule type" value="Genomic_DNA"/>
</dbReference>
<feature type="binding site" evidence="1">
    <location>
        <position position="276"/>
    </location>
    <ligand>
        <name>(6S)-NADPHX</name>
        <dbReference type="ChEBI" id="CHEBI:64076"/>
    </ligand>
</feature>
<feature type="compositionally biased region" description="Low complexity" evidence="2">
    <location>
        <begin position="194"/>
        <end position="208"/>
    </location>
</feature>
<dbReference type="GO" id="GO:0052856">
    <property type="term" value="F:NAD(P)HX epimerase activity"/>
    <property type="evidence" value="ECO:0007669"/>
    <property type="project" value="UniProtKB-UniRule"/>
</dbReference>
<dbReference type="HAMAP" id="MF_01966">
    <property type="entry name" value="NADHX_epimerase"/>
    <property type="match status" value="1"/>
</dbReference>
<dbReference type="GO" id="GO:0046872">
    <property type="term" value="F:metal ion binding"/>
    <property type="evidence" value="ECO:0007669"/>
    <property type="project" value="UniProtKB-KW"/>
</dbReference>
<feature type="region of interest" description="Disordered" evidence="2">
    <location>
        <begin position="180"/>
        <end position="208"/>
    </location>
</feature>
<feature type="binding site" evidence="1">
    <location>
        <position position="255"/>
    </location>
    <ligand>
        <name>(6S)-NADPHX</name>
        <dbReference type="ChEBI" id="CHEBI:64076"/>
    </ligand>
</feature>
<feature type="binding site" evidence="1">
    <location>
        <begin position="243"/>
        <end position="249"/>
    </location>
    <ligand>
        <name>(6S)-NADPHX</name>
        <dbReference type="ChEBI" id="CHEBI:64076"/>
    </ligand>
</feature>
<keyword evidence="1" id="KW-0547">Nucleotide-binding</keyword>
<feature type="binding site" evidence="1">
    <location>
        <position position="279"/>
    </location>
    <ligand>
        <name>K(+)</name>
        <dbReference type="ChEBI" id="CHEBI:29103"/>
    </ligand>
</feature>
<keyword evidence="1" id="KW-0521">NADP</keyword>
<feature type="binding site" evidence="1">
    <location>
        <begin position="129"/>
        <end position="133"/>
    </location>
    <ligand>
        <name>(6S)-NADPHX</name>
        <dbReference type="ChEBI" id="CHEBI:64076"/>
    </ligand>
</feature>
<dbReference type="EC" id="5.1.99.6" evidence="1"/>
<comment type="cofactor">
    <cofactor evidence="1">
        <name>K(+)</name>
        <dbReference type="ChEBI" id="CHEBI:29103"/>
    </cofactor>
    <text evidence="1">Binds 1 potassium ion per subunit.</text>
</comment>
<proteinExistence type="inferred from homology"/>
<dbReference type="InterPro" id="IPR036652">
    <property type="entry name" value="YjeF_N_dom_sf"/>
</dbReference>
<keyword evidence="1" id="KW-0630">Potassium</keyword>
<dbReference type="SUPFAM" id="SSF64153">
    <property type="entry name" value="YjeF N-terminal domain-like"/>
    <property type="match status" value="1"/>
</dbReference>
<comment type="function">
    <text evidence="1">Catalyzes the epimerization of the S- and R-forms of NAD(P)HX, a damaged form of NAD(P)H that is a result of enzymatic or heat-dependent hydration. This is a prerequisite for the S-specific NAD(P)H-hydrate dehydratase to allow the repair of both epimers of NAD(P)HX.</text>
</comment>